<feature type="compositionally biased region" description="Basic and acidic residues" evidence="3">
    <location>
        <begin position="24"/>
        <end position="39"/>
    </location>
</feature>
<dbReference type="GO" id="GO:0051015">
    <property type="term" value="F:actin filament binding"/>
    <property type="evidence" value="ECO:0007669"/>
    <property type="project" value="TreeGrafter"/>
</dbReference>
<dbReference type="PANTHER" id="PTHR45615">
    <property type="entry name" value="MYOSIN HEAVY CHAIN, NON-MUSCLE"/>
    <property type="match status" value="1"/>
</dbReference>
<feature type="compositionally biased region" description="Polar residues" evidence="3">
    <location>
        <begin position="859"/>
        <end position="869"/>
    </location>
</feature>
<feature type="coiled-coil region" evidence="2">
    <location>
        <begin position="64"/>
        <end position="596"/>
    </location>
</feature>
<feature type="domain" description="Myosin tail" evidence="4">
    <location>
        <begin position="629"/>
        <end position="853"/>
    </location>
</feature>
<feature type="domain" description="Myosin tail" evidence="4">
    <location>
        <begin position="3"/>
        <end position="599"/>
    </location>
</feature>
<dbReference type="SUPFAM" id="SSF90257">
    <property type="entry name" value="Myosin rod fragments"/>
    <property type="match status" value="2"/>
</dbReference>
<proteinExistence type="predicted"/>
<accession>A0A3P6PBZ4</accession>
<name>A0A3P6PBZ4_ANISI</name>
<dbReference type="EMBL" id="UYRR01000642">
    <property type="protein sequence ID" value="VDK18087.1"/>
    <property type="molecule type" value="Genomic_DNA"/>
</dbReference>
<keyword evidence="6" id="KW-1185">Reference proteome</keyword>
<dbReference type="InterPro" id="IPR014751">
    <property type="entry name" value="XRCC4-like_C"/>
</dbReference>
<evidence type="ECO:0000259" key="4">
    <source>
        <dbReference type="Pfam" id="PF01576"/>
    </source>
</evidence>
<dbReference type="InterPro" id="IPR002928">
    <property type="entry name" value="Myosin_tail"/>
</dbReference>
<dbReference type="PANTHER" id="PTHR45615:SF27">
    <property type="entry name" value="MYOSIN HEAVY CHAIN, MUSCLE"/>
    <property type="match status" value="1"/>
</dbReference>
<gene>
    <name evidence="5" type="ORF">ASIM_LOCUS785</name>
</gene>
<protein>
    <recommendedName>
        <fullName evidence="4">Myosin tail domain-containing protein</fullName>
    </recommendedName>
</protein>
<evidence type="ECO:0000256" key="1">
    <source>
        <dbReference type="ARBA" id="ARBA00023054"/>
    </source>
</evidence>
<evidence type="ECO:0000313" key="6">
    <source>
        <dbReference type="Proteomes" id="UP000267096"/>
    </source>
</evidence>
<dbReference type="Pfam" id="PF01576">
    <property type="entry name" value="Myosin_tail_1"/>
    <property type="match status" value="2"/>
</dbReference>
<organism evidence="5 6">
    <name type="scientific">Anisakis simplex</name>
    <name type="common">Herring worm</name>
    <dbReference type="NCBI Taxonomy" id="6269"/>
    <lineage>
        <taxon>Eukaryota</taxon>
        <taxon>Metazoa</taxon>
        <taxon>Ecdysozoa</taxon>
        <taxon>Nematoda</taxon>
        <taxon>Chromadorea</taxon>
        <taxon>Rhabditida</taxon>
        <taxon>Spirurina</taxon>
        <taxon>Ascaridomorpha</taxon>
        <taxon>Ascaridoidea</taxon>
        <taxon>Anisakidae</taxon>
        <taxon>Anisakis</taxon>
        <taxon>Anisakis simplex complex</taxon>
    </lineage>
</organism>
<dbReference type="AlphaFoldDB" id="A0A3P6PBZ4"/>
<evidence type="ECO:0000256" key="2">
    <source>
        <dbReference type="SAM" id="Coils"/>
    </source>
</evidence>
<dbReference type="GO" id="GO:0005737">
    <property type="term" value="C:cytoplasm"/>
    <property type="evidence" value="ECO:0007669"/>
    <property type="project" value="TreeGrafter"/>
</dbReference>
<dbReference type="GO" id="GO:0000146">
    <property type="term" value="F:microfilament motor activity"/>
    <property type="evidence" value="ECO:0007669"/>
    <property type="project" value="TreeGrafter"/>
</dbReference>
<dbReference type="Gene3D" id="1.20.5.370">
    <property type="match status" value="1"/>
</dbReference>
<feature type="region of interest" description="Disordered" evidence="3">
    <location>
        <begin position="838"/>
        <end position="869"/>
    </location>
</feature>
<evidence type="ECO:0000313" key="5">
    <source>
        <dbReference type="EMBL" id="VDK18087.1"/>
    </source>
</evidence>
<dbReference type="GO" id="GO:0006936">
    <property type="term" value="P:muscle contraction"/>
    <property type="evidence" value="ECO:0007669"/>
    <property type="project" value="TreeGrafter"/>
</dbReference>
<dbReference type="Proteomes" id="UP000267096">
    <property type="component" value="Unassembled WGS sequence"/>
</dbReference>
<dbReference type="GO" id="GO:0016460">
    <property type="term" value="C:myosin II complex"/>
    <property type="evidence" value="ECO:0007669"/>
    <property type="project" value="TreeGrafter"/>
</dbReference>
<dbReference type="GO" id="GO:0032982">
    <property type="term" value="C:myosin filament"/>
    <property type="evidence" value="ECO:0007669"/>
    <property type="project" value="TreeGrafter"/>
</dbReference>
<feature type="region of interest" description="Disordered" evidence="3">
    <location>
        <begin position="19"/>
        <end position="39"/>
    </location>
</feature>
<sequence>MARLAKQCKECEAKAEALEEERDAECAARSRAERGRSDVHRELSELNDRLDEERGVTARQIEIGKRQEAEIAKLRRELDEMKVREYSQLNALNKKNTDGIAELNDQIAEMKRQKAKIDKEKASLTSQVEMAMSHCDAQTKLRADVERRRKELEVTLADLGQHFDEQSAKLQDSTAIRNRTSSTNDELKSRIEELQAEIDAITGLKTQITHQLDETRQLVAEENSEKKRLDTLVKSLRIESEHTNASLQDEIAARDELEAQLNRALAEVQQLKGRFESADLLDENVIEKQKMMTCSAIKEIEMKLDTSNAKITTLQKEKDRLSEEVNDINNEVERLSSYIGQLNKKEKSFNETIGEWKKRVDDASNELDSAQRECRLCTSDLFKERTVNDNLTMQMEGLKYENANLDKQLKELRVQFENGGKSINEKQKMMKSFELEKEELQRLVDETEAAAESEQNKVSRFQTEIKEIRANISKKLKEKEEEFENVRKNYQISMESIQVECVLGSLEAEKNEKSELQRLKKKLEADVNDLETALTHANSANEDTQTNLRKYAQQISELQHVLEDEQIRRQQFSEDCVNAEKRLAFVQSEKEVLELKSSQVPFDSQLRTNEERLSTTYIPTRCSSVEFQAERLNNQLALETNEVHQQIDKLTIQCNDINAANRRMQEDIADLDEASNELKNSEKLFKANALEASNASEQLRMEQARSEMIERERKSLEMSVKDVQCKLDEQDAAMLTVAKNEVNKMEDRLKTLNADGENARRRTQDAMKTITKQQRQIRQLEFEIDENLKRNTQMNELIEKLQNKLKQQKKQIDDAEELATLNLQKYRQIYTQVQNAEERAEAAENSVQKIRSKTKLRNSGRTGNVSPHQ</sequence>
<dbReference type="GO" id="GO:0045214">
    <property type="term" value="P:sarcomere organization"/>
    <property type="evidence" value="ECO:0007669"/>
    <property type="project" value="TreeGrafter"/>
</dbReference>
<reference evidence="5 6" key="1">
    <citation type="submission" date="2018-11" db="EMBL/GenBank/DDBJ databases">
        <authorList>
            <consortium name="Pathogen Informatics"/>
        </authorList>
    </citation>
    <scope>NUCLEOTIDE SEQUENCE [LARGE SCALE GENOMIC DNA]</scope>
</reference>
<dbReference type="Gene3D" id="1.20.5.340">
    <property type="match status" value="3"/>
</dbReference>
<keyword evidence="1 2" id="KW-0175">Coiled coil</keyword>
<evidence type="ECO:0000256" key="3">
    <source>
        <dbReference type="SAM" id="MobiDB-lite"/>
    </source>
</evidence>
<dbReference type="OrthoDB" id="6108017at2759"/>